<dbReference type="InterPro" id="IPR002078">
    <property type="entry name" value="Sigma_54_int"/>
</dbReference>
<sequence length="578" mass="63466">MADSTPPPENARHFPDIDDLAARLRFCPQVGRIWLDDKRMVLLHNHALGALRNELIETLGLQGARALLTRMGYASGAQDAELAVKVRTGRDFFDFINVGPQLHMLEGIVTVEPVRVESDVNTGKFYGEFIWHDSCEDEVHIASHGIGSDPACWMQIGYASGYTSIFMGRPMLFREVECRSMGHSACRIIGKPVAEWSDADEDIRYLQPHTFANRKTAGPIVVNAEAAVIALPDENSTGSRSPVKDLVGASAGFNIVCHMLEKVAGTNATVLLLGESGVGKEMFAQTLHRISPRAEGPFVAVNCAAIPEHLIESELFGVEKGAYTGAIASRPGRFERANGGTLFLDEIGTLSLAAQGKLLRALQEGEIERVGDQRSRKIDVRIVAATNVNLRRGVADGSFREDLFYRLNVFPIHIPPLRDRRADIPLLLNHFLGFFCRRHGKALTGFTQRAITSLYSYAWPGNVRELENMVERGVILAPENGAIDLCHLFTSGEKFDPSVLGMDQEGHLNPITDEPASRPSSSSAEQLVQTVLKSRIPLDQLEDSLLRGAVEQARGNISEAARLLGISRAQLSYRLKKS</sequence>
<keyword evidence="7" id="KW-0804">Transcription</keyword>
<dbReference type="PROSITE" id="PS00688">
    <property type="entry name" value="SIGMA54_INTERACT_3"/>
    <property type="match status" value="1"/>
</dbReference>
<organism evidence="9 10">
    <name type="scientific">Zavarzinia aquatilis</name>
    <dbReference type="NCBI Taxonomy" id="2211142"/>
    <lineage>
        <taxon>Bacteria</taxon>
        <taxon>Pseudomonadati</taxon>
        <taxon>Pseudomonadota</taxon>
        <taxon>Alphaproteobacteria</taxon>
        <taxon>Rhodospirillales</taxon>
        <taxon>Zavarziniaceae</taxon>
        <taxon>Zavarzinia</taxon>
    </lineage>
</organism>
<dbReference type="Proteomes" id="UP000245461">
    <property type="component" value="Unassembled WGS sequence"/>
</dbReference>
<dbReference type="Gene3D" id="3.30.1380.20">
    <property type="entry name" value="Trafficking protein particle complex subunit 3"/>
    <property type="match status" value="1"/>
</dbReference>
<evidence type="ECO:0000313" key="9">
    <source>
        <dbReference type="EMBL" id="PWR18436.1"/>
    </source>
</evidence>
<dbReference type="PROSITE" id="PS50045">
    <property type="entry name" value="SIGMA54_INTERACT_4"/>
    <property type="match status" value="1"/>
</dbReference>
<dbReference type="Gene3D" id="1.10.8.60">
    <property type="match status" value="1"/>
</dbReference>
<gene>
    <name evidence="9" type="ORF">DKG74_19535</name>
</gene>
<dbReference type="GO" id="GO:0000160">
    <property type="term" value="P:phosphorelay signal transduction system"/>
    <property type="evidence" value="ECO:0007669"/>
    <property type="project" value="UniProtKB-KW"/>
</dbReference>
<dbReference type="InterPro" id="IPR058031">
    <property type="entry name" value="AAA_lid_NorR"/>
</dbReference>
<dbReference type="AlphaFoldDB" id="A0A317DX54"/>
<accession>A0A317DX54</accession>
<keyword evidence="1" id="KW-0547">Nucleotide-binding</keyword>
<dbReference type="PANTHER" id="PTHR32071">
    <property type="entry name" value="TRANSCRIPTIONAL REGULATORY PROTEIN"/>
    <property type="match status" value="1"/>
</dbReference>
<dbReference type="SMART" id="SM00382">
    <property type="entry name" value="AAA"/>
    <property type="match status" value="1"/>
</dbReference>
<dbReference type="GO" id="GO:0043565">
    <property type="term" value="F:sequence-specific DNA binding"/>
    <property type="evidence" value="ECO:0007669"/>
    <property type="project" value="InterPro"/>
</dbReference>
<proteinExistence type="predicted"/>
<evidence type="ECO:0000313" key="10">
    <source>
        <dbReference type="Proteomes" id="UP000245461"/>
    </source>
</evidence>
<dbReference type="FunFam" id="3.40.50.300:FF:000006">
    <property type="entry name" value="DNA-binding transcriptional regulator NtrC"/>
    <property type="match status" value="1"/>
</dbReference>
<dbReference type="GO" id="GO:0005524">
    <property type="term" value="F:ATP binding"/>
    <property type="evidence" value="ECO:0007669"/>
    <property type="project" value="UniProtKB-KW"/>
</dbReference>
<dbReference type="PROSITE" id="PS00675">
    <property type="entry name" value="SIGMA54_INTERACT_1"/>
    <property type="match status" value="1"/>
</dbReference>
<dbReference type="Gene3D" id="1.10.10.60">
    <property type="entry name" value="Homeodomain-like"/>
    <property type="match status" value="1"/>
</dbReference>
<dbReference type="InterPro" id="IPR009057">
    <property type="entry name" value="Homeodomain-like_sf"/>
</dbReference>
<dbReference type="EMBL" id="QGLE01000015">
    <property type="protein sequence ID" value="PWR18436.1"/>
    <property type="molecule type" value="Genomic_DNA"/>
</dbReference>
<dbReference type="PRINTS" id="PR01590">
    <property type="entry name" value="HTHFIS"/>
</dbReference>
<name>A0A317DX54_9PROT</name>
<evidence type="ECO:0000256" key="1">
    <source>
        <dbReference type="ARBA" id="ARBA00022741"/>
    </source>
</evidence>
<dbReference type="InterPro" id="IPR024096">
    <property type="entry name" value="NO_sig/Golgi_transp_ligand-bd"/>
</dbReference>
<dbReference type="PROSITE" id="PS00676">
    <property type="entry name" value="SIGMA54_INTERACT_2"/>
    <property type="match status" value="1"/>
</dbReference>
<dbReference type="InterPro" id="IPR002197">
    <property type="entry name" value="HTH_Fis"/>
</dbReference>
<dbReference type="InterPro" id="IPR004096">
    <property type="entry name" value="V4R"/>
</dbReference>
<dbReference type="Pfam" id="PF25601">
    <property type="entry name" value="AAA_lid_14"/>
    <property type="match status" value="1"/>
</dbReference>
<reference evidence="9 10" key="1">
    <citation type="submission" date="2018-05" db="EMBL/GenBank/DDBJ databases">
        <title>Zavarzinia sp. HR-AS.</title>
        <authorList>
            <person name="Lee Y."/>
            <person name="Jeon C.O."/>
        </authorList>
    </citation>
    <scope>NUCLEOTIDE SEQUENCE [LARGE SCALE GENOMIC DNA]</scope>
    <source>
        <strain evidence="9 10">HR-AS</strain>
    </source>
</reference>
<dbReference type="Pfam" id="PF02830">
    <property type="entry name" value="V4R"/>
    <property type="match status" value="1"/>
</dbReference>
<comment type="caution">
    <text evidence="9">The sequence shown here is derived from an EMBL/GenBank/DDBJ whole genome shotgun (WGS) entry which is preliminary data.</text>
</comment>
<dbReference type="InterPro" id="IPR025944">
    <property type="entry name" value="Sigma_54_int_dom_CS"/>
</dbReference>
<dbReference type="Pfam" id="PF02954">
    <property type="entry name" value="HTH_8"/>
    <property type="match status" value="1"/>
</dbReference>
<dbReference type="InterPro" id="IPR027417">
    <property type="entry name" value="P-loop_NTPase"/>
</dbReference>
<keyword evidence="2" id="KW-0067">ATP-binding</keyword>
<evidence type="ECO:0000256" key="6">
    <source>
        <dbReference type="ARBA" id="ARBA00023159"/>
    </source>
</evidence>
<dbReference type="InterPro" id="IPR025662">
    <property type="entry name" value="Sigma_54_int_dom_ATP-bd_1"/>
</dbReference>
<dbReference type="SMART" id="SM00989">
    <property type="entry name" value="V4R"/>
    <property type="match status" value="1"/>
</dbReference>
<dbReference type="RefSeq" id="WP_109907854.1">
    <property type="nucleotide sequence ID" value="NZ_QGLE01000015.1"/>
</dbReference>
<keyword evidence="3" id="KW-0902">Two-component regulatory system</keyword>
<evidence type="ECO:0000256" key="4">
    <source>
        <dbReference type="ARBA" id="ARBA00023015"/>
    </source>
</evidence>
<dbReference type="OrthoDB" id="9770562at2"/>
<dbReference type="InterPro" id="IPR003593">
    <property type="entry name" value="AAA+_ATPase"/>
</dbReference>
<evidence type="ECO:0000259" key="8">
    <source>
        <dbReference type="PROSITE" id="PS50045"/>
    </source>
</evidence>
<evidence type="ECO:0000256" key="7">
    <source>
        <dbReference type="ARBA" id="ARBA00023163"/>
    </source>
</evidence>
<keyword evidence="6" id="KW-0010">Activator</keyword>
<evidence type="ECO:0000256" key="3">
    <source>
        <dbReference type="ARBA" id="ARBA00023012"/>
    </source>
</evidence>
<keyword evidence="5" id="KW-0238">DNA-binding</keyword>
<dbReference type="GO" id="GO:0006355">
    <property type="term" value="P:regulation of DNA-templated transcription"/>
    <property type="evidence" value="ECO:0007669"/>
    <property type="project" value="InterPro"/>
</dbReference>
<dbReference type="CDD" id="cd00009">
    <property type="entry name" value="AAA"/>
    <property type="match status" value="1"/>
</dbReference>
<keyword evidence="4" id="KW-0805">Transcription regulation</keyword>
<evidence type="ECO:0000256" key="5">
    <source>
        <dbReference type="ARBA" id="ARBA00023125"/>
    </source>
</evidence>
<dbReference type="Pfam" id="PF06505">
    <property type="entry name" value="XylR_N"/>
    <property type="match status" value="1"/>
</dbReference>
<dbReference type="InterPro" id="IPR025943">
    <property type="entry name" value="Sigma_54_int_dom_ATP-bd_2"/>
</dbReference>
<dbReference type="SUPFAM" id="SSF46689">
    <property type="entry name" value="Homeodomain-like"/>
    <property type="match status" value="1"/>
</dbReference>
<keyword evidence="10" id="KW-1185">Reference proteome</keyword>
<feature type="domain" description="Sigma-54 factor interaction" evidence="8">
    <location>
        <begin position="246"/>
        <end position="475"/>
    </location>
</feature>
<protein>
    <submittedName>
        <fullName evidence="9">Sigma-54-dependent Fis family transcriptional regulator</fullName>
    </submittedName>
</protein>
<dbReference type="SUPFAM" id="SSF52540">
    <property type="entry name" value="P-loop containing nucleoside triphosphate hydrolases"/>
    <property type="match status" value="1"/>
</dbReference>
<dbReference type="SUPFAM" id="SSF111126">
    <property type="entry name" value="Ligand-binding domain in the NO signalling and Golgi transport"/>
    <property type="match status" value="1"/>
</dbReference>
<dbReference type="Pfam" id="PF00158">
    <property type="entry name" value="Sigma54_activat"/>
    <property type="match status" value="1"/>
</dbReference>
<dbReference type="InterPro" id="IPR010523">
    <property type="entry name" value="XylR_N"/>
</dbReference>
<dbReference type="Gene3D" id="3.40.50.300">
    <property type="entry name" value="P-loop containing nucleotide triphosphate hydrolases"/>
    <property type="match status" value="1"/>
</dbReference>
<evidence type="ECO:0000256" key="2">
    <source>
        <dbReference type="ARBA" id="ARBA00022840"/>
    </source>
</evidence>